<dbReference type="Ensembl" id="ENSDCDT00010062394.1">
    <property type="protein sequence ID" value="ENSDCDP00010051924.1"/>
    <property type="gene ID" value="ENSDCDG00010030459.1"/>
</dbReference>
<dbReference type="InterPro" id="IPR046373">
    <property type="entry name" value="Acyl-CoA_Oxase/DH_mid-dom_sf"/>
</dbReference>
<evidence type="ECO:0000256" key="2">
    <source>
        <dbReference type="ARBA" id="ARBA00022630"/>
    </source>
</evidence>
<dbReference type="InterPro" id="IPR037069">
    <property type="entry name" value="AcylCoA_DH/ox_N_sf"/>
</dbReference>
<organism evidence="5 6">
    <name type="scientific">Denticeps clupeoides</name>
    <name type="common">denticle herring</name>
    <dbReference type="NCBI Taxonomy" id="299321"/>
    <lineage>
        <taxon>Eukaryota</taxon>
        <taxon>Metazoa</taxon>
        <taxon>Chordata</taxon>
        <taxon>Craniata</taxon>
        <taxon>Vertebrata</taxon>
        <taxon>Euteleostomi</taxon>
        <taxon>Actinopterygii</taxon>
        <taxon>Neopterygii</taxon>
        <taxon>Teleostei</taxon>
        <taxon>Clupei</taxon>
        <taxon>Clupeiformes</taxon>
        <taxon>Denticipitoidei</taxon>
        <taxon>Denticipitidae</taxon>
        <taxon>Denticeps</taxon>
    </lineage>
</organism>
<dbReference type="Gene3D" id="2.40.110.10">
    <property type="entry name" value="Butyryl-CoA Dehydrogenase, subunit A, domain 2"/>
    <property type="match status" value="1"/>
</dbReference>
<evidence type="ECO:0000256" key="3">
    <source>
        <dbReference type="ARBA" id="ARBA00022827"/>
    </source>
</evidence>
<dbReference type="InterPro" id="IPR013786">
    <property type="entry name" value="AcylCoA_DH/ox_N"/>
</dbReference>
<accession>A0AAY4E3R9</accession>
<dbReference type="InterPro" id="IPR009100">
    <property type="entry name" value="AcylCoA_DH/oxidase_NM_dom_sf"/>
</dbReference>
<keyword evidence="2" id="KW-0285">Flavoprotein</keyword>
<feature type="domain" description="Acyl-CoA dehydrogenase/oxidase N-terminal" evidence="4">
    <location>
        <begin position="49"/>
        <end position="157"/>
    </location>
</feature>
<comment type="cofactor">
    <cofactor evidence="1">
        <name>FAD</name>
        <dbReference type="ChEBI" id="CHEBI:57692"/>
    </cofactor>
</comment>
<dbReference type="GO" id="GO:0050660">
    <property type="term" value="F:flavin adenine dinucleotide binding"/>
    <property type="evidence" value="ECO:0007669"/>
    <property type="project" value="InterPro"/>
</dbReference>
<dbReference type="AlphaFoldDB" id="A0AAY4E3R9"/>
<protein>
    <recommendedName>
        <fullName evidence="4">Acyl-CoA dehydrogenase/oxidase N-terminal domain-containing protein</fullName>
    </recommendedName>
</protein>
<reference evidence="5" key="2">
    <citation type="submission" date="2025-08" db="UniProtKB">
        <authorList>
            <consortium name="Ensembl"/>
        </authorList>
    </citation>
    <scope>IDENTIFICATION</scope>
</reference>
<dbReference type="GeneTree" id="ENSGT00940000157652"/>
<dbReference type="SUPFAM" id="SSF56645">
    <property type="entry name" value="Acyl-CoA dehydrogenase NM domain-like"/>
    <property type="match status" value="1"/>
</dbReference>
<dbReference type="Pfam" id="PF02771">
    <property type="entry name" value="Acyl-CoA_dh_N"/>
    <property type="match status" value="1"/>
</dbReference>
<keyword evidence="6" id="KW-1185">Reference proteome</keyword>
<evidence type="ECO:0000313" key="5">
    <source>
        <dbReference type="Ensembl" id="ENSDCDP00010051924.1"/>
    </source>
</evidence>
<dbReference type="Gene3D" id="1.10.540.10">
    <property type="entry name" value="Acyl-CoA dehydrogenase/oxidase, N-terminal domain"/>
    <property type="match status" value="1"/>
</dbReference>
<sequence length="381" mass="42919">LNPSNYLGPIFFTSTASLAPKLLWGAGFCRPMSSWSRNLMAIGDRDTFTENHNSFRLQVRKFLDEEVAPHQYESENDSRRVWEKVGSMALLGVATPTKYGGLGGDLLSAAVMWEEQMYMNGLAPPFAEHSDFVIPYIIKYGSEEQINRFIPDMLKGKCIGAIAKPESIYGGPDFRVQAKRNGSDWLLYGTANNVVNGGISDLVIVPAVTNLEGQSYKDMLSLFLVRDGTKGFHKGLTIQAPRLRAQQISSEIIFDNLHLSEEDLLGQVNKGYNYIMMESPLEHLANAVMSLSRAEYLFTSTVNLVNSITPKPDPRMQAQLAQAYDLLRDARHFIDIRLRKNIHPAHPDVDYIALHSMALKVYNDVTTQCIKIKRQYYSNTW</sequence>
<dbReference type="PANTHER" id="PTHR43884">
    <property type="entry name" value="ACYL-COA DEHYDROGENASE"/>
    <property type="match status" value="1"/>
</dbReference>
<proteinExistence type="predicted"/>
<dbReference type="GO" id="GO:0003995">
    <property type="term" value="F:acyl-CoA dehydrogenase activity"/>
    <property type="evidence" value="ECO:0007669"/>
    <property type="project" value="TreeGrafter"/>
</dbReference>
<name>A0AAY4E3R9_9TELE</name>
<reference evidence="5" key="3">
    <citation type="submission" date="2025-09" db="UniProtKB">
        <authorList>
            <consortium name="Ensembl"/>
        </authorList>
    </citation>
    <scope>IDENTIFICATION</scope>
</reference>
<evidence type="ECO:0000259" key="4">
    <source>
        <dbReference type="Pfam" id="PF02771"/>
    </source>
</evidence>
<reference evidence="5 6" key="1">
    <citation type="submission" date="2020-06" db="EMBL/GenBank/DDBJ databases">
        <authorList>
            <consortium name="Wellcome Sanger Institute Data Sharing"/>
        </authorList>
    </citation>
    <scope>NUCLEOTIDE SEQUENCE [LARGE SCALE GENOMIC DNA]</scope>
</reference>
<evidence type="ECO:0000313" key="6">
    <source>
        <dbReference type="Proteomes" id="UP000694580"/>
    </source>
</evidence>
<dbReference type="PANTHER" id="PTHR43884:SF37">
    <property type="entry name" value="ACYL-COA DEHYDROGENASE"/>
    <property type="match status" value="1"/>
</dbReference>
<keyword evidence="3" id="KW-0274">FAD</keyword>
<dbReference type="Proteomes" id="UP000694580">
    <property type="component" value="Chromosome 17"/>
</dbReference>
<evidence type="ECO:0000256" key="1">
    <source>
        <dbReference type="ARBA" id="ARBA00001974"/>
    </source>
</evidence>